<name>A0A8S5RRH7_9CAUD</name>
<proteinExistence type="predicted"/>
<evidence type="ECO:0000313" key="1">
    <source>
        <dbReference type="EMBL" id="DAE91963.1"/>
    </source>
</evidence>
<dbReference type="InterPro" id="IPR043502">
    <property type="entry name" value="DNA/RNA_pol_sf"/>
</dbReference>
<sequence>MTSNNSEELVQAQYEIEKRYSNNQLIPRLKRELKQEPEIINIINTNNLPLEFCITALVHLSLMKRANVQTMVGLMRNFYEDIQDVAAVLIKMIEVDLMDFDSVFITKYLISQETQIEIDRYQFPLPMIIQPLKLRTNKDTGYLTSKSSVILNNNHTEEDVCLDHLNRLNKIPLSIDIDTATFIKNKWRNLDHKKSDETFEEYQNRKKQFKKYNDITLFVMEFLKQFSDTIYLIHSYDKRGRTYTRGYHINDQGNSWNKAVINFSKGEYIND</sequence>
<protein>
    <submittedName>
        <fullName evidence="1">DNA directed RNA polymerase</fullName>
    </submittedName>
</protein>
<reference evidence="1" key="1">
    <citation type="journal article" date="2021" name="Proc. Natl. Acad. Sci. U.S.A.">
        <title>A Catalog of Tens of Thousands of Viruses from Human Metagenomes Reveals Hidden Associations with Chronic Diseases.</title>
        <authorList>
            <person name="Tisza M.J."/>
            <person name="Buck C.B."/>
        </authorList>
    </citation>
    <scope>NUCLEOTIDE SEQUENCE</scope>
    <source>
        <strain evidence="1">CtXdu7</strain>
    </source>
</reference>
<accession>A0A8S5RRH7</accession>
<organism evidence="1">
    <name type="scientific">Podoviridae sp. ctXdu7</name>
    <dbReference type="NCBI Taxonomy" id="2827618"/>
    <lineage>
        <taxon>Viruses</taxon>
        <taxon>Duplodnaviria</taxon>
        <taxon>Heunggongvirae</taxon>
        <taxon>Uroviricota</taxon>
        <taxon>Caudoviricetes</taxon>
    </lineage>
</organism>
<dbReference type="EMBL" id="BK057792">
    <property type="protein sequence ID" value="DAE91963.1"/>
    <property type="molecule type" value="Genomic_DNA"/>
</dbReference>
<dbReference type="SUPFAM" id="SSF56672">
    <property type="entry name" value="DNA/RNA polymerases"/>
    <property type="match status" value="1"/>
</dbReference>